<dbReference type="Pfam" id="PF13211">
    <property type="entry name" value="DUF4019"/>
    <property type="match status" value="1"/>
</dbReference>
<reference evidence="3 4" key="1">
    <citation type="submission" date="2019-01" db="EMBL/GenBank/DDBJ databases">
        <title>Pseudoxanthomonas composti sp. nov., isolated from compost.</title>
        <authorList>
            <person name="Yang G."/>
        </authorList>
    </citation>
    <scope>NUCLEOTIDE SEQUENCE [LARGE SCALE GENOMIC DNA]</scope>
    <source>
        <strain evidence="3 4">GSS15</strain>
    </source>
</reference>
<evidence type="ECO:0000313" key="4">
    <source>
        <dbReference type="Proteomes" id="UP000289784"/>
    </source>
</evidence>
<feature type="compositionally biased region" description="Polar residues" evidence="1">
    <location>
        <begin position="36"/>
        <end position="51"/>
    </location>
</feature>
<evidence type="ECO:0000256" key="1">
    <source>
        <dbReference type="SAM" id="MobiDB-lite"/>
    </source>
</evidence>
<organism evidence="3 4">
    <name type="scientific">Pseudoxanthomonas composti</name>
    <dbReference type="NCBI Taxonomy" id="2137479"/>
    <lineage>
        <taxon>Bacteria</taxon>
        <taxon>Pseudomonadati</taxon>
        <taxon>Pseudomonadota</taxon>
        <taxon>Gammaproteobacteria</taxon>
        <taxon>Lysobacterales</taxon>
        <taxon>Lysobacteraceae</taxon>
        <taxon>Pseudoxanthomonas</taxon>
    </lineage>
</organism>
<dbReference type="EMBL" id="SAWZ01000005">
    <property type="protein sequence ID" value="RXR05379.1"/>
    <property type="molecule type" value="Genomic_DNA"/>
</dbReference>
<sequence length="176" mass="18887">MTPRILLLCLALAPFHAAAQTPQAKPAATGAAQPQVGSSRASAPTQAPLTADQQIQLRKQNADMARAAQEVVALIDGNRANEVWAGASPAVRAVVPDKRFLEQVAADRGKLGAVTTRKQVDIGRARYPAGGKVPEGFYTTVVYATEFANQPKPVRELVSFHLDEDKTWRVAGYSLR</sequence>
<accession>A0A4Q1JVZ7</accession>
<dbReference type="InterPro" id="IPR025091">
    <property type="entry name" value="DUF4019"/>
</dbReference>
<evidence type="ECO:0000256" key="2">
    <source>
        <dbReference type="SAM" id="SignalP"/>
    </source>
</evidence>
<comment type="caution">
    <text evidence="3">The sequence shown here is derived from an EMBL/GenBank/DDBJ whole genome shotgun (WGS) entry which is preliminary data.</text>
</comment>
<protein>
    <submittedName>
        <fullName evidence="3">DUF4019 domain-containing protein</fullName>
    </submittedName>
</protein>
<dbReference type="OrthoDB" id="8929305at2"/>
<dbReference type="RefSeq" id="WP_129471383.1">
    <property type="nucleotide sequence ID" value="NZ_SAWZ01000005.1"/>
</dbReference>
<proteinExistence type="predicted"/>
<feature type="signal peptide" evidence="2">
    <location>
        <begin position="1"/>
        <end position="19"/>
    </location>
</feature>
<feature type="compositionally biased region" description="Low complexity" evidence="1">
    <location>
        <begin position="26"/>
        <end position="35"/>
    </location>
</feature>
<feature type="chain" id="PRO_5020562373" evidence="2">
    <location>
        <begin position="20"/>
        <end position="176"/>
    </location>
</feature>
<feature type="region of interest" description="Disordered" evidence="1">
    <location>
        <begin position="26"/>
        <end position="51"/>
    </location>
</feature>
<dbReference type="AlphaFoldDB" id="A0A4Q1JVZ7"/>
<dbReference type="Proteomes" id="UP000289784">
    <property type="component" value="Unassembled WGS sequence"/>
</dbReference>
<keyword evidence="4" id="KW-1185">Reference proteome</keyword>
<gene>
    <name evidence="3" type="ORF">EPA99_11615</name>
</gene>
<name>A0A4Q1JVZ7_9GAMM</name>
<evidence type="ECO:0000313" key="3">
    <source>
        <dbReference type="EMBL" id="RXR05379.1"/>
    </source>
</evidence>
<keyword evidence="2" id="KW-0732">Signal</keyword>